<keyword evidence="6 11" id="KW-1133">Transmembrane helix</keyword>
<feature type="transmembrane region" description="Helical" evidence="11">
    <location>
        <begin position="420"/>
        <end position="438"/>
    </location>
</feature>
<keyword evidence="4" id="KW-1003">Cell membrane</keyword>
<evidence type="ECO:0000313" key="15">
    <source>
        <dbReference type="Proteomes" id="UP000563524"/>
    </source>
</evidence>
<dbReference type="Pfam" id="PF08345">
    <property type="entry name" value="YscJ_FliF_C"/>
    <property type="match status" value="1"/>
</dbReference>
<comment type="function">
    <text evidence="9">The M ring may be actively involved in energy transduction.</text>
</comment>
<evidence type="ECO:0000256" key="2">
    <source>
        <dbReference type="ARBA" id="ARBA00004651"/>
    </source>
</evidence>
<dbReference type="NCBIfam" id="TIGR00206">
    <property type="entry name" value="fliF"/>
    <property type="match status" value="1"/>
</dbReference>
<evidence type="ECO:0000256" key="10">
    <source>
        <dbReference type="SAM" id="MobiDB-lite"/>
    </source>
</evidence>
<evidence type="ECO:0000256" key="6">
    <source>
        <dbReference type="ARBA" id="ARBA00022989"/>
    </source>
</evidence>
<feature type="region of interest" description="Disordered" evidence="10">
    <location>
        <begin position="268"/>
        <end position="321"/>
    </location>
</feature>
<comment type="similarity">
    <text evidence="3 9">Belongs to the FliF family.</text>
</comment>
<feature type="domain" description="Flagellar M-ring C-terminal" evidence="13">
    <location>
        <begin position="243"/>
        <end position="395"/>
    </location>
</feature>
<protein>
    <recommendedName>
        <fullName evidence="9">Flagellar M-ring protein</fullName>
    </recommendedName>
</protein>
<organism evidence="14 15">
    <name type="scientific">Parvularcula dongshanensis</name>
    <dbReference type="NCBI Taxonomy" id="1173995"/>
    <lineage>
        <taxon>Bacteria</taxon>
        <taxon>Pseudomonadati</taxon>
        <taxon>Pseudomonadota</taxon>
        <taxon>Alphaproteobacteria</taxon>
        <taxon>Parvularculales</taxon>
        <taxon>Parvularculaceae</taxon>
        <taxon>Parvularcula</taxon>
    </lineage>
</organism>
<name>A0A840I5F6_9PROT</name>
<keyword evidence="14" id="KW-0282">Flagellum</keyword>
<dbReference type="InterPro" id="IPR013556">
    <property type="entry name" value="Flag_M-ring_C"/>
</dbReference>
<evidence type="ECO:0000256" key="9">
    <source>
        <dbReference type="PIRNR" id="PIRNR004862"/>
    </source>
</evidence>
<evidence type="ECO:0000256" key="1">
    <source>
        <dbReference type="ARBA" id="ARBA00004117"/>
    </source>
</evidence>
<dbReference type="PANTHER" id="PTHR30046:SF0">
    <property type="entry name" value="FLAGELLAR M-RING PROTEIN"/>
    <property type="match status" value="1"/>
</dbReference>
<evidence type="ECO:0000259" key="12">
    <source>
        <dbReference type="Pfam" id="PF01514"/>
    </source>
</evidence>
<evidence type="ECO:0000256" key="7">
    <source>
        <dbReference type="ARBA" id="ARBA00023136"/>
    </source>
</evidence>
<dbReference type="PRINTS" id="PR01009">
    <property type="entry name" value="FLGMRINGFLIF"/>
</dbReference>
<keyword evidence="14" id="KW-0966">Cell projection</keyword>
<evidence type="ECO:0000256" key="5">
    <source>
        <dbReference type="ARBA" id="ARBA00022692"/>
    </source>
</evidence>
<evidence type="ECO:0000313" key="14">
    <source>
        <dbReference type="EMBL" id="MBB4659622.1"/>
    </source>
</evidence>
<dbReference type="GO" id="GO:0003774">
    <property type="term" value="F:cytoskeletal motor activity"/>
    <property type="evidence" value="ECO:0007669"/>
    <property type="project" value="InterPro"/>
</dbReference>
<dbReference type="PANTHER" id="PTHR30046">
    <property type="entry name" value="FLAGELLAR M-RING PROTEIN"/>
    <property type="match status" value="1"/>
</dbReference>
<dbReference type="RefSeq" id="WP_183818397.1">
    <property type="nucleotide sequence ID" value="NZ_JACHOB010000004.1"/>
</dbReference>
<evidence type="ECO:0000259" key="13">
    <source>
        <dbReference type="Pfam" id="PF08345"/>
    </source>
</evidence>
<dbReference type="Pfam" id="PF01514">
    <property type="entry name" value="YscJ_FliF"/>
    <property type="match status" value="1"/>
</dbReference>
<accession>A0A840I5F6</accession>
<feature type="transmembrane region" description="Helical" evidence="11">
    <location>
        <begin position="23"/>
        <end position="42"/>
    </location>
</feature>
<dbReference type="Proteomes" id="UP000563524">
    <property type="component" value="Unassembled WGS sequence"/>
</dbReference>
<evidence type="ECO:0000256" key="3">
    <source>
        <dbReference type="ARBA" id="ARBA00007971"/>
    </source>
</evidence>
<comment type="subcellular location">
    <subcellularLocation>
        <location evidence="1 9">Bacterial flagellum basal body</location>
    </subcellularLocation>
    <subcellularLocation>
        <location evidence="2">Cell membrane</location>
        <topology evidence="2">Multi-pass membrane protein</topology>
    </subcellularLocation>
</comment>
<dbReference type="InterPro" id="IPR045851">
    <property type="entry name" value="AMP-bd_C_sf"/>
</dbReference>
<dbReference type="EMBL" id="JACHOB010000004">
    <property type="protein sequence ID" value="MBB4659622.1"/>
    <property type="molecule type" value="Genomic_DNA"/>
</dbReference>
<dbReference type="Gene3D" id="3.30.300.30">
    <property type="match status" value="1"/>
</dbReference>
<keyword evidence="8 9" id="KW-0975">Bacterial flagellum</keyword>
<dbReference type="InterPro" id="IPR000067">
    <property type="entry name" value="FlgMring_FliF"/>
</dbReference>
<dbReference type="GO" id="GO:0005886">
    <property type="term" value="C:plasma membrane"/>
    <property type="evidence" value="ECO:0007669"/>
    <property type="project" value="UniProtKB-SubCell"/>
</dbReference>
<proteinExistence type="inferred from homology"/>
<dbReference type="AlphaFoldDB" id="A0A840I5F6"/>
<gene>
    <name evidence="14" type="ORF">GGQ59_002159</name>
</gene>
<feature type="domain" description="Flagellar M-ring N-terminal" evidence="12">
    <location>
        <begin position="45"/>
        <end position="209"/>
    </location>
</feature>
<dbReference type="PIRSF" id="PIRSF004862">
    <property type="entry name" value="FliF"/>
    <property type="match status" value="1"/>
</dbReference>
<keyword evidence="5 11" id="KW-0812">Transmembrane</keyword>
<evidence type="ECO:0000256" key="4">
    <source>
        <dbReference type="ARBA" id="ARBA00022475"/>
    </source>
</evidence>
<dbReference type="InterPro" id="IPR006182">
    <property type="entry name" value="FliF_N_dom"/>
</dbReference>
<evidence type="ECO:0000256" key="11">
    <source>
        <dbReference type="SAM" id="Phobius"/>
    </source>
</evidence>
<dbReference type="GO" id="GO:0009431">
    <property type="term" value="C:bacterial-type flagellum basal body, MS ring"/>
    <property type="evidence" value="ECO:0007669"/>
    <property type="project" value="InterPro"/>
</dbReference>
<sequence>MASSLGTSGILAALRALTLRQRIVAGGAVAAVVLAMVAMVGLSRHEDQALLMSGLADSAAGEVMAELDGLGVAYTVKGTSIYVPQSERDRLRLELARRGLPRDGEAGYELLDDLDGFSTTADMFDAAYWRAKEGELARTIRAMPGVHAVRVHLGVGRESAFRRNATQKTASVTIEAPLGLTKEQARAVQTLTALSVAGLSPDQVAVIDSLRGVVAGPGTREGLASLDEDSRAAEIEGRLVRLLEARVGPGNARVSASVEIDRDAVRETERVVDPDGRQIAQRSLSEESDTQNASGGVVTVASNLPDGDLDAEDGSETLRRSRQEEVVYTGTEIERHTERLPGAISRLSVAVLLNEADGEAARTPEELSALRALVASAAGIDEARGDTLALRTLAFTQPEPIVTQVPGFVEAEVLPRAVSLLQMGILGVVVIVLGVFVVRPLLSQRAETVAESEPGALPKDAVGLLTVLVEESPDDAAAVLDAWLEDDAVVRAA</sequence>
<keyword evidence="7 11" id="KW-0472">Membrane</keyword>
<evidence type="ECO:0000256" key="8">
    <source>
        <dbReference type="ARBA" id="ARBA00023143"/>
    </source>
</evidence>
<keyword evidence="14" id="KW-0969">Cilium</keyword>
<dbReference type="GO" id="GO:0071973">
    <property type="term" value="P:bacterial-type flagellum-dependent cell motility"/>
    <property type="evidence" value="ECO:0007669"/>
    <property type="project" value="InterPro"/>
</dbReference>
<keyword evidence="15" id="KW-1185">Reference proteome</keyword>
<comment type="caution">
    <text evidence="14">The sequence shown here is derived from an EMBL/GenBank/DDBJ whole genome shotgun (WGS) entry which is preliminary data.</text>
</comment>
<dbReference type="InterPro" id="IPR043427">
    <property type="entry name" value="YscJ/FliF"/>
</dbReference>
<reference evidence="14 15" key="1">
    <citation type="submission" date="2020-08" db="EMBL/GenBank/DDBJ databases">
        <title>Genomic Encyclopedia of Type Strains, Phase IV (KMG-IV): sequencing the most valuable type-strain genomes for metagenomic binning, comparative biology and taxonomic classification.</title>
        <authorList>
            <person name="Goeker M."/>
        </authorList>
    </citation>
    <scope>NUCLEOTIDE SEQUENCE [LARGE SCALE GENOMIC DNA]</scope>
    <source>
        <strain evidence="14 15">DSM 102850</strain>
    </source>
</reference>